<dbReference type="InterPro" id="IPR012347">
    <property type="entry name" value="Ferritin-like"/>
</dbReference>
<evidence type="ECO:0000313" key="4">
    <source>
        <dbReference type="Proteomes" id="UP001597557"/>
    </source>
</evidence>
<dbReference type="Gene3D" id="1.20.1260.10">
    <property type="match status" value="1"/>
</dbReference>
<dbReference type="Proteomes" id="UP001597557">
    <property type="component" value="Unassembled WGS sequence"/>
</dbReference>
<comment type="caution">
    <text evidence="3">The sequence shown here is derived from an EMBL/GenBank/DDBJ whole genome shotgun (WGS) entry which is preliminary data.</text>
</comment>
<evidence type="ECO:0000256" key="1">
    <source>
        <dbReference type="SAM" id="SignalP"/>
    </source>
</evidence>
<proteinExistence type="predicted"/>
<accession>A0ABW5YG63</accession>
<keyword evidence="4" id="KW-1185">Reference proteome</keyword>
<keyword evidence="1" id="KW-0732">Signal</keyword>
<dbReference type="PANTHER" id="PTHR38593">
    <property type="entry name" value="BLR2558 PROTEIN"/>
    <property type="match status" value="1"/>
</dbReference>
<dbReference type="Pfam" id="PF13628">
    <property type="entry name" value="DUF4142"/>
    <property type="match status" value="1"/>
</dbReference>
<reference evidence="4" key="1">
    <citation type="journal article" date="2019" name="Int. J. Syst. Evol. Microbiol.">
        <title>The Global Catalogue of Microorganisms (GCM) 10K type strain sequencing project: providing services to taxonomists for standard genome sequencing and annotation.</title>
        <authorList>
            <consortium name="The Broad Institute Genomics Platform"/>
            <consortium name="The Broad Institute Genome Sequencing Center for Infectious Disease"/>
            <person name="Wu L."/>
            <person name="Ma J."/>
        </authorList>
    </citation>
    <scope>NUCLEOTIDE SEQUENCE [LARGE SCALE GENOMIC DNA]</scope>
    <source>
        <strain evidence="4">KCTC 22437</strain>
    </source>
</reference>
<gene>
    <name evidence="3" type="ORF">ACFS5N_17470</name>
</gene>
<sequence>MMRKICFMTLVAICCQRAVAQIPQPDPDTTARHFLIVASIKNLQEVSAGQLAVQQAKNAEVRNFGQMMVTDHGHAEQELLQLAKRKNITIPPAASGGIQPDPMLKNAGAQFDQLFVHAMLAGHENAVQTFQNYATTGKDPDVRTFARQMLPTLQLHLERIKVIEKEVK</sequence>
<dbReference type="RefSeq" id="WP_377188636.1">
    <property type="nucleotide sequence ID" value="NZ_JBHUPD010000004.1"/>
</dbReference>
<feature type="chain" id="PRO_5047030999" evidence="1">
    <location>
        <begin position="21"/>
        <end position="168"/>
    </location>
</feature>
<dbReference type="EMBL" id="JBHUPD010000004">
    <property type="protein sequence ID" value="MFD2874275.1"/>
    <property type="molecule type" value="Genomic_DNA"/>
</dbReference>
<feature type="domain" description="DUF4142" evidence="2">
    <location>
        <begin position="30"/>
        <end position="161"/>
    </location>
</feature>
<name>A0ABW5YG63_9SPHI</name>
<evidence type="ECO:0000259" key="2">
    <source>
        <dbReference type="Pfam" id="PF13628"/>
    </source>
</evidence>
<feature type="signal peptide" evidence="1">
    <location>
        <begin position="1"/>
        <end position="20"/>
    </location>
</feature>
<dbReference type="InterPro" id="IPR025419">
    <property type="entry name" value="DUF4142"/>
</dbReference>
<evidence type="ECO:0000313" key="3">
    <source>
        <dbReference type="EMBL" id="MFD2874275.1"/>
    </source>
</evidence>
<protein>
    <submittedName>
        <fullName evidence="3">DUF4142 domain-containing protein</fullName>
    </submittedName>
</protein>
<dbReference type="PANTHER" id="PTHR38593:SF1">
    <property type="entry name" value="BLR2558 PROTEIN"/>
    <property type="match status" value="1"/>
</dbReference>
<organism evidence="3 4">
    <name type="scientific">Mucilaginibacter ximonensis</name>
    <dbReference type="NCBI Taxonomy" id="538021"/>
    <lineage>
        <taxon>Bacteria</taxon>
        <taxon>Pseudomonadati</taxon>
        <taxon>Bacteroidota</taxon>
        <taxon>Sphingobacteriia</taxon>
        <taxon>Sphingobacteriales</taxon>
        <taxon>Sphingobacteriaceae</taxon>
        <taxon>Mucilaginibacter</taxon>
    </lineage>
</organism>